<evidence type="ECO:0000256" key="6">
    <source>
        <dbReference type="ARBA" id="ARBA00022737"/>
    </source>
</evidence>
<proteinExistence type="inferred from homology"/>
<feature type="compositionally biased region" description="Acidic residues" evidence="9">
    <location>
        <begin position="696"/>
        <end position="722"/>
    </location>
</feature>
<dbReference type="Gene3D" id="2.30.30.140">
    <property type="match status" value="1"/>
</dbReference>
<reference evidence="12" key="3">
    <citation type="submission" date="2025-09" db="UniProtKB">
        <authorList>
            <consortium name="Ensembl"/>
        </authorList>
    </citation>
    <scope>IDENTIFICATION</scope>
    <source>
        <strain evidence="12">Hd-rR</strain>
    </source>
</reference>
<name>A0A3B3IHD6_ORYLA</name>
<keyword evidence="8" id="KW-0744">Spermatogenesis</keyword>
<dbReference type="Gene3D" id="3.30.420.610">
    <property type="entry name" value="LOTUS domain-like"/>
    <property type="match status" value="3"/>
</dbReference>
<dbReference type="PANTHER" id="PTHR22948">
    <property type="entry name" value="TUDOR DOMAIN CONTAINING PROTEIN"/>
    <property type="match status" value="1"/>
</dbReference>
<gene>
    <name evidence="12" type="primary">tdrd5</name>
</gene>
<dbReference type="STRING" id="8090.ENSORLP00000043485"/>
<feature type="domain" description="HTH OST-type" evidence="11">
    <location>
        <begin position="317"/>
        <end position="391"/>
    </location>
</feature>
<comment type="subcellular location">
    <subcellularLocation>
        <location evidence="1">Cytoplasm</location>
    </subcellularLocation>
</comment>
<feature type="region of interest" description="Disordered" evidence="9">
    <location>
        <begin position="796"/>
        <end position="824"/>
    </location>
</feature>
<evidence type="ECO:0000256" key="8">
    <source>
        <dbReference type="ARBA" id="ARBA00022871"/>
    </source>
</evidence>
<dbReference type="PROSITE" id="PS50304">
    <property type="entry name" value="TUDOR"/>
    <property type="match status" value="1"/>
</dbReference>
<dbReference type="PROSITE" id="PS51644">
    <property type="entry name" value="HTH_OST"/>
    <property type="match status" value="3"/>
</dbReference>
<evidence type="ECO:0000259" key="11">
    <source>
        <dbReference type="PROSITE" id="PS51644"/>
    </source>
</evidence>
<evidence type="ECO:0000256" key="1">
    <source>
        <dbReference type="ARBA" id="ARBA00004496"/>
    </source>
</evidence>
<organism evidence="12 13">
    <name type="scientific">Oryzias latipes</name>
    <name type="common">Japanese rice fish</name>
    <name type="synonym">Japanese killifish</name>
    <dbReference type="NCBI Taxonomy" id="8090"/>
    <lineage>
        <taxon>Eukaryota</taxon>
        <taxon>Metazoa</taxon>
        <taxon>Chordata</taxon>
        <taxon>Craniata</taxon>
        <taxon>Vertebrata</taxon>
        <taxon>Euteleostomi</taxon>
        <taxon>Actinopterygii</taxon>
        <taxon>Neopterygii</taxon>
        <taxon>Teleostei</taxon>
        <taxon>Neoteleostei</taxon>
        <taxon>Acanthomorphata</taxon>
        <taxon>Ovalentaria</taxon>
        <taxon>Atherinomorphae</taxon>
        <taxon>Beloniformes</taxon>
        <taxon>Adrianichthyidae</taxon>
        <taxon>Oryziinae</taxon>
        <taxon>Oryzias</taxon>
    </lineage>
</organism>
<dbReference type="PANTHER" id="PTHR22948:SF19">
    <property type="entry name" value="TUDOR DOMAIN-CONTAINING PROTEIN 5"/>
    <property type="match status" value="1"/>
</dbReference>
<feature type="domain" description="HTH OST-type" evidence="11">
    <location>
        <begin position="6"/>
        <end position="79"/>
    </location>
</feature>
<feature type="compositionally biased region" description="Polar residues" evidence="9">
    <location>
        <begin position="725"/>
        <end position="737"/>
    </location>
</feature>
<dbReference type="AlphaFoldDB" id="A0A3B3IHD6"/>
<evidence type="ECO:0000313" key="13">
    <source>
        <dbReference type="Proteomes" id="UP000001038"/>
    </source>
</evidence>
<evidence type="ECO:0000313" key="12">
    <source>
        <dbReference type="Ensembl" id="ENSORLP00000043485.1"/>
    </source>
</evidence>
<sequence>MSTEDALAKLKSIVRSLLISSKLGLNPEQLRRDYESVLGHPMPLKELGFRSVMDMAREMPDVVSLHYRPDGTLYFTAVCDESTQGIGDLVAKQRLTKSNKKFKNAAQHFSHSYRKVLPPAPPRRGRTPPALPAQLRAQLRVLLSQGPIRPSDLHSCYYRCFGRPLNINDYGFYSIGEMLEAVADLVSIQQSRFGSVLILKEHLLHRPNPKLSDKPSTEPEKSRLTSTFKPLSAVSDNQVVVPTKPTAAASVRQSPPPSETPAQLVHNSTVVGDKPKVVGTVHEAQTVPSSKTYEKRVLKLEQELRQQIIENSVSGVVSQDLKDKLLKVVSQSNGGLSVHDLPAHYKRLFDEELPLLESGFVSVTELVGALTDIVLVKPANDDNENHLIVMDVNNVDNKQPDLSLKNVSGKSLWKEETKSSDSFKTQEMQRSAIKLEAKCEMYPPIQVHCSPAIPLDALQEQRLKPPTRCALRQLVQVLVESVESPGLFYIRFIESKETRALEDMMIEMRRYYMCPDVSKRYRLLAPFIRQGQACCALTKSSWFYRVVINRVINPTQVEVYFVDFGNTMVVQNTSLKFLKSIYSVLPAQAVPASLSGIKPISGTWTCKAIDSFKALCFERILVGAVDSYADDVLQLFLCDTSTDENIYLHEVLLSQGHGTACRSALCIKVTPVSLYLGKGAVDLPEIKSEEISSLESAEEPLDSTEDAQKAEEDELPDLEVIESNDIIQVQDMDSNPSGAHLSEDTLSHNGRSEASNHESPSASPESPSSTPLLTFSHSNQTLTTPAHVDADSNVMSFLETPPSSDSKPPDPAPQDVLQSKAADSSSDQPSLFWRMLGLHTTILNRSPGSCYTFHHSSARLNHRSAFHQTQRLVFPLLPDTIELVAVRVWSNLICPRVSLSDLNSLNILFLKFDKLASRFLWKRLTDGGLSFV</sequence>
<dbReference type="GO" id="GO:0005737">
    <property type="term" value="C:cytoplasm"/>
    <property type="evidence" value="ECO:0007669"/>
    <property type="project" value="UniProtKB-SubCell"/>
</dbReference>
<dbReference type="GO" id="GO:0007283">
    <property type="term" value="P:spermatogenesis"/>
    <property type="evidence" value="ECO:0007669"/>
    <property type="project" value="UniProtKB-KW"/>
</dbReference>
<evidence type="ECO:0000259" key="10">
    <source>
        <dbReference type="PROSITE" id="PS50304"/>
    </source>
</evidence>
<dbReference type="Pfam" id="PF00567">
    <property type="entry name" value="TUDOR"/>
    <property type="match status" value="1"/>
</dbReference>
<dbReference type="FunCoup" id="A0A3B3IHD6">
    <property type="interactions" value="743"/>
</dbReference>
<evidence type="ECO:0000256" key="5">
    <source>
        <dbReference type="ARBA" id="ARBA00022490"/>
    </source>
</evidence>
<reference evidence="12" key="2">
    <citation type="submission" date="2025-08" db="UniProtKB">
        <authorList>
            <consortium name="Ensembl"/>
        </authorList>
    </citation>
    <scope>IDENTIFICATION</scope>
    <source>
        <strain evidence="12">Hd-rR</strain>
    </source>
</reference>
<keyword evidence="6" id="KW-0677">Repeat</keyword>
<dbReference type="Proteomes" id="UP000001038">
    <property type="component" value="Chromosome 4"/>
</dbReference>
<keyword evidence="5" id="KW-0963">Cytoplasm</keyword>
<keyword evidence="4" id="KW-0217">Developmental protein</keyword>
<feature type="domain" description="HTH OST-type" evidence="11">
    <location>
        <begin position="127"/>
        <end position="203"/>
    </location>
</feature>
<comment type="similarity">
    <text evidence="2">Belongs to the TDRD5 family.</text>
</comment>
<dbReference type="InterPro" id="IPR041966">
    <property type="entry name" value="LOTUS-like"/>
</dbReference>
<dbReference type="InParanoid" id="A0A3B3IHD6"/>
<protein>
    <recommendedName>
        <fullName evidence="3">Tudor domain-containing protein 5</fullName>
    </recommendedName>
</protein>
<feature type="compositionally biased region" description="Low complexity" evidence="9">
    <location>
        <begin position="757"/>
        <end position="776"/>
    </location>
</feature>
<keyword evidence="13" id="KW-1185">Reference proteome</keyword>
<dbReference type="InterPro" id="IPR025605">
    <property type="entry name" value="OST-HTH/LOTUS_dom"/>
</dbReference>
<evidence type="ECO:0000256" key="4">
    <source>
        <dbReference type="ARBA" id="ARBA00022473"/>
    </source>
</evidence>
<feature type="compositionally biased region" description="Basic and acidic residues" evidence="9">
    <location>
        <begin position="741"/>
        <end position="756"/>
    </location>
</feature>
<dbReference type="Gene3D" id="2.40.50.90">
    <property type="match status" value="1"/>
</dbReference>
<evidence type="ECO:0000256" key="2">
    <source>
        <dbReference type="ARBA" id="ARBA00010384"/>
    </source>
</evidence>
<dbReference type="InterPro" id="IPR035437">
    <property type="entry name" value="SNase_OB-fold_sf"/>
</dbReference>
<reference evidence="12 13" key="1">
    <citation type="journal article" date="2007" name="Nature">
        <title>The medaka draft genome and insights into vertebrate genome evolution.</title>
        <authorList>
            <person name="Kasahara M."/>
            <person name="Naruse K."/>
            <person name="Sasaki S."/>
            <person name="Nakatani Y."/>
            <person name="Qu W."/>
            <person name="Ahsan B."/>
            <person name="Yamada T."/>
            <person name="Nagayasu Y."/>
            <person name="Doi K."/>
            <person name="Kasai Y."/>
            <person name="Jindo T."/>
            <person name="Kobayashi D."/>
            <person name="Shimada A."/>
            <person name="Toyoda A."/>
            <person name="Kuroki Y."/>
            <person name="Fujiyama A."/>
            <person name="Sasaki T."/>
            <person name="Shimizu A."/>
            <person name="Asakawa S."/>
            <person name="Shimizu N."/>
            <person name="Hashimoto S."/>
            <person name="Yang J."/>
            <person name="Lee Y."/>
            <person name="Matsushima K."/>
            <person name="Sugano S."/>
            <person name="Sakaizumi M."/>
            <person name="Narita T."/>
            <person name="Ohishi K."/>
            <person name="Haga S."/>
            <person name="Ohta F."/>
            <person name="Nomoto H."/>
            <person name="Nogata K."/>
            <person name="Morishita T."/>
            <person name="Endo T."/>
            <person name="Shin-I T."/>
            <person name="Takeda H."/>
            <person name="Morishita S."/>
            <person name="Kohara Y."/>
        </authorList>
    </citation>
    <scope>NUCLEOTIDE SEQUENCE [LARGE SCALE GENOMIC DNA]</scope>
    <source>
        <strain evidence="12 13">Hd-rR</strain>
    </source>
</reference>
<feature type="domain" description="Tudor" evidence="10">
    <location>
        <begin position="527"/>
        <end position="585"/>
    </location>
</feature>
<evidence type="ECO:0000256" key="3">
    <source>
        <dbReference type="ARBA" id="ARBA00013420"/>
    </source>
</evidence>
<evidence type="ECO:0000256" key="7">
    <source>
        <dbReference type="ARBA" id="ARBA00022782"/>
    </source>
</evidence>
<dbReference type="InterPro" id="IPR002999">
    <property type="entry name" value="Tudor"/>
</dbReference>
<dbReference type="GeneTree" id="ENSGT00940000159902"/>
<accession>A0A3B3IHD6</accession>
<keyword evidence="7" id="KW-0221">Differentiation</keyword>
<dbReference type="SUPFAM" id="SSF63748">
    <property type="entry name" value="Tudor/PWWP/MBT"/>
    <property type="match status" value="1"/>
</dbReference>
<evidence type="ECO:0000256" key="9">
    <source>
        <dbReference type="SAM" id="MobiDB-lite"/>
    </source>
</evidence>
<dbReference type="GO" id="GO:0030154">
    <property type="term" value="P:cell differentiation"/>
    <property type="evidence" value="ECO:0007669"/>
    <property type="project" value="UniProtKB-KW"/>
</dbReference>
<dbReference type="SMART" id="SM00333">
    <property type="entry name" value="TUDOR"/>
    <property type="match status" value="1"/>
</dbReference>
<dbReference type="Bgee" id="ENSORLG00000025711">
    <property type="expression patterns" value="Expressed in animal zygote and 9 other cell types or tissues"/>
</dbReference>
<dbReference type="InterPro" id="IPR050621">
    <property type="entry name" value="Tudor_domain_containing"/>
</dbReference>
<dbReference type="Pfam" id="PF12872">
    <property type="entry name" value="OST-HTH"/>
    <property type="match status" value="3"/>
</dbReference>
<dbReference type="Ensembl" id="ENSORLT00000045120.1">
    <property type="protein sequence ID" value="ENSORLP00000043485.1"/>
    <property type="gene ID" value="ENSORLG00000025711.1"/>
</dbReference>
<feature type="region of interest" description="Disordered" evidence="9">
    <location>
        <begin position="691"/>
        <end position="776"/>
    </location>
</feature>